<protein>
    <recommendedName>
        <fullName evidence="4">Lipoprotein</fullName>
    </recommendedName>
</protein>
<feature type="chain" id="PRO_5020335633" description="Lipoprotein" evidence="1">
    <location>
        <begin position="24"/>
        <end position="204"/>
    </location>
</feature>
<dbReference type="AlphaFoldDB" id="A0A4V2S8X9"/>
<evidence type="ECO:0000256" key="1">
    <source>
        <dbReference type="SAM" id="SignalP"/>
    </source>
</evidence>
<gene>
    <name evidence="2" type="ORF">EV192_1011078</name>
</gene>
<sequence length="204" mass="21414">MRPGVACLVLAILLAGCGSDASASDEYRAHVDACKLLNQDTLQLLAAGLPGSATDSATPPSITADVSTCKRGFGNPTDVVLHGSTKSGNTPGSPAYRYVSVEAQRFDDRGGQSGLDRARYFLQQYSTPAADIGAGQKDFEQKYTTFEANGISHATLWAITKNLVVHIEYGGGNIRSVPDGIAEQEARDGVQKLTADAAARLPKA</sequence>
<feature type="signal peptide" evidence="1">
    <location>
        <begin position="1"/>
        <end position="23"/>
    </location>
</feature>
<comment type="caution">
    <text evidence="2">The sequence shown here is derived from an EMBL/GenBank/DDBJ whole genome shotgun (WGS) entry which is preliminary data.</text>
</comment>
<dbReference type="EMBL" id="SLWS01000001">
    <property type="protein sequence ID" value="TCO65290.1"/>
    <property type="molecule type" value="Genomic_DNA"/>
</dbReference>
<reference evidence="2 3" key="1">
    <citation type="submission" date="2019-03" db="EMBL/GenBank/DDBJ databases">
        <title>Genomic Encyclopedia of Type Strains, Phase IV (KMG-IV): sequencing the most valuable type-strain genomes for metagenomic binning, comparative biology and taxonomic classification.</title>
        <authorList>
            <person name="Goeker M."/>
        </authorList>
    </citation>
    <scope>NUCLEOTIDE SEQUENCE [LARGE SCALE GENOMIC DNA]</scope>
    <source>
        <strain evidence="2 3">DSM 45934</strain>
    </source>
</reference>
<dbReference type="Proteomes" id="UP000295680">
    <property type="component" value="Unassembled WGS sequence"/>
</dbReference>
<keyword evidence="3" id="KW-1185">Reference proteome</keyword>
<evidence type="ECO:0000313" key="3">
    <source>
        <dbReference type="Proteomes" id="UP000295680"/>
    </source>
</evidence>
<organism evidence="2 3">
    <name type="scientific">Actinocrispum wychmicini</name>
    <dbReference type="NCBI Taxonomy" id="1213861"/>
    <lineage>
        <taxon>Bacteria</taxon>
        <taxon>Bacillati</taxon>
        <taxon>Actinomycetota</taxon>
        <taxon>Actinomycetes</taxon>
        <taxon>Pseudonocardiales</taxon>
        <taxon>Pseudonocardiaceae</taxon>
        <taxon>Actinocrispum</taxon>
    </lineage>
</organism>
<keyword evidence="1" id="KW-0732">Signal</keyword>
<proteinExistence type="predicted"/>
<dbReference type="PROSITE" id="PS51257">
    <property type="entry name" value="PROKAR_LIPOPROTEIN"/>
    <property type="match status" value="1"/>
</dbReference>
<evidence type="ECO:0008006" key="4">
    <source>
        <dbReference type="Google" id="ProtNLM"/>
    </source>
</evidence>
<evidence type="ECO:0000313" key="2">
    <source>
        <dbReference type="EMBL" id="TCO65290.1"/>
    </source>
</evidence>
<accession>A0A4V2S8X9</accession>
<name>A0A4V2S8X9_9PSEU</name>